<name>A0A0F9JS29_9ZZZZ</name>
<accession>A0A0F9JS29</accession>
<gene>
    <name evidence="1" type="ORF">LCGC14_1420220</name>
</gene>
<reference evidence="1" key="1">
    <citation type="journal article" date="2015" name="Nature">
        <title>Complex archaea that bridge the gap between prokaryotes and eukaryotes.</title>
        <authorList>
            <person name="Spang A."/>
            <person name="Saw J.H."/>
            <person name="Jorgensen S.L."/>
            <person name="Zaremba-Niedzwiedzka K."/>
            <person name="Martijn J."/>
            <person name="Lind A.E."/>
            <person name="van Eijk R."/>
            <person name="Schleper C."/>
            <person name="Guy L."/>
            <person name="Ettema T.J."/>
        </authorList>
    </citation>
    <scope>NUCLEOTIDE SEQUENCE</scope>
</reference>
<evidence type="ECO:0000313" key="1">
    <source>
        <dbReference type="EMBL" id="KKM72468.1"/>
    </source>
</evidence>
<sequence>MGKITAFMLFLIWSPIVWSQYHISETRTWDDYPPEVQKPGFGLHKSQKVQMDDNPPLEVVLLFSSNNGHYPYFDLFKNYYVIIDNYSKEVKYVSNVTISNERELQLEDRDNDGKFELYRKYFKDDEFMVDKDGNNLKVIWNYNSIQF</sequence>
<comment type="caution">
    <text evidence="1">The sequence shown here is derived from an EMBL/GenBank/DDBJ whole genome shotgun (WGS) entry which is preliminary data.</text>
</comment>
<organism evidence="1">
    <name type="scientific">marine sediment metagenome</name>
    <dbReference type="NCBI Taxonomy" id="412755"/>
    <lineage>
        <taxon>unclassified sequences</taxon>
        <taxon>metagenomes</taxon>
        <taxon>ecological metagenomes</taxon>
    </lineage>
</organism>
<dbReference type="AlphaFoldDB" id="A0A0F9JS29"/>
<proteinExistence type="predicted"/>
<protein>
    <submittedName>
        <fullName evidence="1">Uncharacterized protein</fullName>
    </submittedName>
</protein>
<dbReference type="EMBL" id="LAZR01009465">
    <property type="protein sequence ID" value="KKM72468.1"/>
    <property type="molecule type" value="Genomic_DNA"/>
</dbReference>